<dbReference type="PANTHER" id="PTHR23413:SF1">
    <property type="entry name" value="RIBOSOMAL PROTEIN L32"/>
    <property type="match status" value="1"/>
</dbReference>
<keyword evidence="5" id="KW-1185">Reference proteome</keyword>
<evidence type="ECO:0000313" key="4">
    <source>
        <dbReference type="EMBL" id="ORD94626.1"/>
    </source>
</evidence>
<sequence>MSDIEKGIQKLVELRALHKKRAFRRHHSDRYKRVAPSWRKPRGLDNRVRKKYAGMAMMPNKRFRLPRVIRDVLPNGLREVVVNCVGELQALAPQRGRFCATIGAAVGAKKRIEIVNEAKVLGVAVTNEKARLAVEVPE</sequence>
<keyword evidence="2" id="KW-0689">Ribosomal protein</keyword>
<evidence type="ECO:0000256" key="2">
    <source>
        <dbReference type="ARBA" id="ARBA00022980"/>
    </source>
</evidence>
<name>A0A1Y1S8U9_9MICR</name>
<dbReference type="VEuPathDB" id="MicrosporidiaDB:ECANGB1_2501"/>
<evidence type="ECO:0000313" key="5">
    <source>
        <dbReference type="Proteomes" id="UP000192639"/>
    </source>
</evidence>
<dbReference type="SMART" id="SM01393">
    <property type="entry name" value="Ribosomal_L32e"/>
    <property type="match status" value="1"/>
</dbReference>
<protein>
    <submittedName>
        <fullName evidence="4">Ribosomal prt L32</fullName>
    </submittedName>
</protein>
<dbReference type="AlphaFoldDB" id="A0A1Y1S8U9"/>
<gene>
    <name evidence="4" type="ORF">ECANGB1_2501</name>
</gene>
<dbReference type="PROSITE" id="PS00580">
    <property type="entry name" value="RIBOSOMAL_L32E"/>
    <property type="match status" value="1"/>
</dbReference>
<dbReference type="Proteomes" id="UP000192639">
    <property type="component" value="Unassembled WGS sequence"/>
</dbReference>
<accession>A0A1Y1S8U9</accession>
<keyword evidence="3" id="KW-0687">Ribonucleoprotein</keyword>
<dbReference type="GO" id="GO:0022625">
    <property type="term" value="C:cytosolic large ribosomal subunit"/>
    <property type="evidence" value="ECO:0007669"/>
    <property type="project" value="TreeGrafter"/>
</dbReference>
<proteinExistence type="inferred from homology"/>
<dbReference type="InterPro" id="IPR036351">
    <property type="entry name" value="Ribosomal_eL32_sf"/>
</dbReference>
<comment type="similarity">
    <text evidence="1">Belongs to the eukaryotic ribosomal protein eL32 family.</text>
</comment>
<dbReference type="PANTHER" id="PTHR23413">
    <property type="entry name" value="60S RIBOSOMAL PROTEIN L32 AND DNA-DIRECTED RNA POLYMERASE II, SUBUNIT N"/>
    <property type="match status" value="1"/>
</dbReference>
<dbReference type="GO" id="GO:0006412">
    <property type="term" value="P:translation"/>
    <property type="evidence" value="ECO:0007669"/>
    <property type="project" value="InterPro"/>
</dbReference>
<dbReference type="InterPro" id="IPR001515">
    <property type="entry name" value="Ribosomal_eL32"/>
</dbReference>
<dbReference type="CDD" id="cd00513">
    <property type="entry name" value="Ribosomal_L32_L32e"/>
    <property type="match status" value="1"/>
</dbReference>
<dbReference type="Pfam" id="PF01655">
    <property type="entry name" value="Ribosomal_L32e"/>
    <property type="match status" value="1"/>
</dbReference>
<evidence type="ECO:0000256" key="1">
    <source>
        <dbReference type="ARBA" id="ARBA00008431"/>
    </source>
</evidence>
<comment type="caution">
    <text evidence="4">The sequence shown here is derived from an EMBL/GenBank/DDBJ whole genome shotgun (WGS) entry which is preliminary data.</text>
</comment>
<dbReference type="SUPFAM" id="SSF52042">
    <property type="entry name" value="Ribosomal protein L32e"/>
    <property type="match status" value="1"/>
</dbReference>
<dbReference type="GO" id="GO:0003735">
    <property type="term" value="F:structural constituent of ribosome"/>
    <property type="evidence" value="ECO:0007669"/>
    <property type="project" value="InterPro"/>
</dbReference>
<evidence type="ECO:0000256" key="3">
    <source>
        <dbReference type="ARBA" id="ARBA00023274"/>
    </source>
</evidence>
<dbReference type="OrthoDB" id="268693at2759"/>
<dbReference type="InterPro" id="IPR018263">
    <property type="entry name" value="Ribosomal_eL32_CS"/>
</dbReference>
<reference evidence="4 5" key="1">
    <citation type="journal article" date="2017" name="Environ. Microbiol.">
        <title>Decay of the glycolytic pathway and adaptation to intranuclear parasitism within Enterocytozoonidae microsporidia.</title>
        <authorList>
            <person name="Wiredu Boakye D."/>
            <person name="Jaroenlak P."/>
            <person name="Prachumwat A."/>
            <person name="Williams T.A."/>
            <person name="Bateman K.S."/>
            <person name="Itsathitphaisarn O."/>
            <person name="Sritunyalucksana K."/>
            <person name="Paszkiewicz K.H."/>
            <person name="Moore K.A."/>
            <person name="Stentiford G.D."/>
            <person name="Williams B.A."/>
        </authorList>
    </citation>
    <scope>NUCLEOTIDE SEQUENCE [LARGE SCALE GENOMIC DNA]</scope>
    <source>
        <strain evidence="4 5">GB1</strain>
    </source>
</reference>
<dbReference type="EMBL" id="LWDP01000014">
    <property type="protein sequence ID" value="ORD94626.1"/>
    <property type="molecule type" value="Genomic_DNA"/>
</dbReference>
<organism evidence="4 5">
    <name type="scientific">Enterospora canceri</name>
    <dbReference type="NCBI Taxonomy" id="1081671"/>
    <lineage>
        <taxon>Eukaryota</taxon>
        <taxon>Fungi</taxon>
        <taxon>Fungi incertae sedis</taxon>
        <taxon>Microsporidia</taxon>
        <taxon>Enterocytozoonidae</taxon>
        <taxon>Enterospora</taxon>
    </lineage>
</organism>